<evidence type="ECO:0000256" key="5">
    <source>
        <dbReference type="ARBA" id="ARBA00023136"/>
    </source>
</evidence>
<feature type="transmembrane region" description="Helical" evidence="6">
    <location>
        <begin position="53"/>
        <end position="74"/>
    </location>
</feature>
<dbReference type="GO" id="GO:0016020">
    <property type="term" value="C:membrane"/>
    <property type="evidence" value="ECO:0007669"/>
    <property type="project" value="UniProtKB-SubCell"/>
</dbReference>
<keyword evidence="9" id="KW-1185">Reference proteome</keyword>
<keyword evidence="2" id="KW-0813">Transport</keyword>
<keyword evidence="3 6" id="KW-0812">Transmembrane</keyword>
<organism evidence="8 9">
    <name type="scientific">Colletotrichum navitas</name>
    <dbReference type="NCBI Taxonomy" id="681940"/>
    <lineage>
        <taxon>Eukaryota</taxon>
        <taxon>Fungi</taxon>
        <taxon>Dikarya</taxon>
        <taxon>Ascomycota</taxon>
        <taxon>Pezizomycotina</taxon>
        <taxon>Sordariomycetes</taxon>
        <taxon>Hypocreomycetidae</taxon>
        <taxon>Glomerellales</taxon>
        <taxon>Glomerellaceae</taxon>
        <taxon>Colletotrichum</taxon>
        <taxon>Colletotrichum graminicola species complex</taxon>
    </lineage>
</organism>
<evidence type="ECO:0000256" key="4">
    <source>
        <dbReference type="ARBA" id="ARBA00022989"/>
    </source>
</evidence>
<comment type="subcellular location">
    <subcellularLocation>
        <location evidence="1">Membrane</location>
        <topology evidence="1">Multi-pass membrane protein</topology>
    </subcellularLocation>
</comment>
<evidence type="ECO:0000256" key="2">
    <source>
        <dbReference type="ARBA" id="ARBA00022448"/>
    </source>
</evidence>
<dbReference type="PROSITE" id="PS50850">
    <property type="entry name" value="MFS"/>
    <property type="match status" value="1"/>
</dbReference>
<feature type="transmembrane region" description="Helical" evidence="6">
    <location>
        <begin position="379"/>
        <end position="402"/>
    </location>
</feature>
<proteinExistence type="predicted"/>
<feature type="transmembrane region" description="Helical" evidence="6">
    <location>
        <begin position="127"/>
        <end position="145"/>
    </location>
</feature>
<reference evidence="8" key="1">
    <citation type="submission" date="2021-06" db="EMBL/GenBank/DDBJ databases">
        <title>Comparative genomics, transcriptomics and evolutionary studies reveal genomic signatures of adaptation to plant cell wall in hemibiotrophic fungi.</title>
        <authorList>
            <consortium name="DOE Joint Genome Institute"/>
            <person name="Baroncelli R."/>
            <person name="Diaz J.F."/>
            <person name="Benocci T."/>
            <person name="Peng M."/>
            <person name="Battaglia E."/>
            <person name="Haridas S."/>
            <person name="Andreopoulos W."/>
            <person name="Labutti K."/>
            <person name="Pangilinan J."/>
            <person name="Floch G.L."/>
            <person name="Makela M.R."/>
            <person name="Henrissat B."/>
            <person name="Grigoriev I.V."/>
            <person name="Crouch J.A."/>
            <person name="De Vries R.P."/>
            <person name="Sukno S.A."/>
            <person name="Thon M.R."/>
        </authorList>
    </citation>
    <scope>NUCLEOTIDE SEQUENCE</scope>
    <source>
        <strain evidence="8">CBS 125086</strain>
    </source>
</reference>
<sequence length="506" mass="56198">MVHNEKHDQEVNESLADEKPIDSQLEQAQMLADLPDPDAGKTLEERAAIDKKLMWKVDLWLVPWLSLLYLLSFLDRTNIGNARLAGMEADLHMEGSDYNLSLTIFFISYAVFEPATNALLKRLTPRIFFTGIIVCWGIIMTLMGLCSNFSGLLAARWFLGIAEAGLFPGVNYYLSCWYKGSEIGVRSAVFFSAAALAGSFGGLLAAAIAKMDTVGGRPGWAWIFIIEGLATVFVGVFCWWMVFDWPENARFLTEDERIRVQRRLIADKQGRTAEDFDKRHIYAALKDWKTYGYMVIYMGCLVPLYAFSLFLPTILGAMGHKGTKAQLLSVPPYAVAAALTVTVGVVADRTRWRGYCNVATVTIGIVGFVLLLASSDPQIQYAGTFLGAAGIYPTISNTLSWVINNTEGSLKRAFVLGMVVGWGNLNGVVSSNIYLKRQAPRYFTGHAVVLGYQALFLLGGSIFMHVALRIANRNRRAGKMDAKWAAMTDEQRWVAGDERPDFMYTL</sequence>
<evidence type="ECO:0000256" key="1">
    <source>
        <dbReference type="ARBA" id="ARBA00004141"/>
    </source>
</evidence>
<feature type="transmembrane region" description="Helical" evidence="6">
    <location>
        <begin position="220"/>
        <end position="242"/>
    </location>
</feature>
<comment type="caution">
    <text evidence="8">The sequence shown here is derived from an EMBL/GenBank/DDBJ whole genome shotgun (WGS) entry which is preliminary data.</text>
</comment>
<dbReference type="FunFam" id="1.20.1250.20:FF:000068">
    <property type="entry name" value="MFS general substrate transporter"/>
    <property type="match status" value="1"/>
</dbReference>
<keyword evidence="5 6" id="KW-0472">Membrane</keyword>
<dbReference type="InterPro" id="IPR036259">
    <property type="entry name" value="MFS_trans_sf"/>
</dbReference>
<protein>
    <submittedName>
        <fullName evidence="8">Major facilitator superfamily transporter</fullName>
    </submittedName>
</protein>
<keyword evidence="4 6" id="KW-1133">Transmembrane helix</keyword>
<evidence type="ECO:0000313" key="8">
    <source>
        <dbReference type="EMBL" id="KAK1593709.1"/>
    </source>
</evidence>
<feature type="transmembrane region" description="Helical" evidence="6">
    <location>
        <begin position="414"/>
        <end position="435"/>
    </location>
</feature>
<evidence type="ECO:0000256" key="6">
    <source>
        <dbReference type="SAM" id="Phobius"/>
    </source>
</evidence>
<evidence type="ECO:0000313" key="9">
    <source>
        <dbReference type="Proteomes" id="UP001230504"/>
    </source>
</evidence>
<dbReference type="Proteomes" id="UP001230504">
    <property type="component" value="Unassembled WGS sequence"/>
</dbReference>
<dbReference type="InterPro" id="IPR011701">
    <property type="entry name" value="MFS"/>
</dbReference>
<feature type="transmembrane region" description="Helical" evidence="6">
    <location>
        <begin position="447"/>
        <end position="471"/>
    </location>
</feature>
<evidence type="ECO:0000259" key="7">
    <source>
        <dbReference type="PROSITE" id="PS50850"/>
    </source>
</evidence>
<feature type="domain" description="Major facilitator superfamily (MFS) profile" evidence="7">
    <location>
        <begin position="61"/>
        <end position="506"/>
    </location>
</feature>
<feature type="transmembrane region" description="Helical" evidence="6">
    <location>
        <begin position="188"/>
        <end position="208"/>
    </location>
</feature>
<feature type="transmembrane region" description="Helical" evidence="6">
    <location>
        <begin position="330"/>
        <end position="347"/>
    </location>
</feature>
<dbReference type="PANTHER" id="PTHR43791:SF19">
    <property type="entry name" value="TRANSPORTER, PUTATIVE (AFU_ORTHOLOGUE AFUA_1G01812)-RELATED"/>
    <property type="match status" value="1"/>
</dbReference>
<dbReference type="Gene3D" id="1.20.1250.20">
    <property type="entry name" value="MFS general substrate transporter like domains"/>
    <property type="match status" value="2"/>
</dbReference>
<dbReference type="GO" id="GO:0022857">
    <property type="term" value="F:transmembrane transporter activity"/>
    <property type="evidence" value="ECO:0007669"/>
    <property type="project" value="InterPro"/>
</dbReference>
<feature type="transmembrane region" description="Helical" evidence="6">
    <location>
        <begin position="100"/>
        <end position="120"/>
    </location>
</feature>
<gene>
    <name evidence="8" type="ORF">LY79DRAFT_177730</name>
</gene>
<dbReference type="GeneID" id="85435514"/>
<dbReference type="RefSeq" id="XP_060414995.1">
    <property type="nucleotide sequence ID" value="XM_060551274.1"/>
</dbReference>
<accession>A0AAD8Q1D7</accession>
<dbReference type="SUPFAM" id="SSF103473">
    <property type="entry name" value="MFS general substrate transporter"/>
    <property type="match status" value="1"/>
</dbReference>
<dbReference type="Pfam" id="PF07690">
    <property type="entry name" value="MFS_1"/>
    <property type="match status" value="1"/>
</dbReference>
<dbReference type="EMBL" id="JAHLJV010000024">
    <property type="protein sequence ID" value="KAK1593709.1"/>
    <property type="molecule type" value="Genomic_DNA"/>
</dbReference>
<dbReference type="PANTHER" id="PTHR43791">
    <property type="entry name" value="PERMEASE-RELATED"/>
    <property type="match status" value="1"/>
</dbReference>
<feature type="transmembrane region" description="Helical" evidence="6">
    <location>
        <begin position="157"/>
        <end position="176"/>
    </location>
</feature>
<name>A0AAD8Q1D7_9PEZI</name>
<dbReference type="AlphaFoldDB" id="A0AAD8Q1D7"/>
<dbReference type="FunFam" id="1.20.1250.20:FF:000034">
    <property type="entry name" value="MFS general substrate transporter"/>
    <property type="match status" value="1"/>
</dbReference>
<feature type="transmembrane region" description="Helical" evidence="6">
    <location>
        <begin position="295"/>
        <end position="318"/>
    </location>
</feature>
<dbReference type="InterPro" id="IPR020846">
    <property type="entry name" value="MFS_dom"/>
</dbReference>
<feature type="transmembrane region" description="Helical" evidence="6">
    <location>
        <begin position="354"/>
        <end position="373"/>
    </location>
</feature>
<evidence type="ECO:0000256" key="3">
    <source>
        <dbReference type="ARBA" id="ARBA00022692"/>
    </source>
</evidence>